<gene>
    <name evidence="2" type="ORF">Drose_27375</name>
</gene>
<accession>A0ABY5YYQ5</accession>
<evidence type="ECO:0000256" key="1">
    <source>
        <dbReference type="SAM" id="SignalP"/>
    </source>
</evidence>
<evidence type="ECO:0000313" key="2">
    <source>
        <dbReference type="EMBL" id="UWZ34881.1"/>
    </source>
</evidence>
<dbReference type="EMBL" id="CP073721">
    <property type="protein sequence ID" value="UWZ34881.1"/>
    <property type="molecule type" value="Genomic_DNA"/>
</dbReference>
<evidence type="ECO:0000313" key="3">
    <source>
        <dbReference type="Proteomes" id="UP001058271"/>
    </source>
</evidence>
<feature type="signal peptide" evidence="1">
    <location>
        <begin position="1"/>
        <end position="27"/>
    </location>
</feature>
<feature type="chain" id="PRO_5046525910" evidence="1">
    <location>
        <begin position="28"/>
        <end position="148"/>
    </location>
</feature>
<organism evidence="2 3">
    <name type="scientific">Dactylosporangium roseum</name>
    <dbReference type="NCBI Taxonomy" id="47989"/>
    <lineage>
        <taxon>Bacteria</taxon>
        <taxon>Bacillati</taxon>
        <taxon>Actinomycetota</taxon>
        <taxon>Actinomycetes</taxon>
        <taxon>Micromonosporales</taxon>
        <taxon>Micromonosporaceae</taxon>
        <taxon>Dactylosporangium</taxon>
    </lineage>
</organism>
<keyword evidence="3" id="KW-1185">Reference proteome</keyword>
<proteinExistence type="predicted"/>
<keyword evidence="1" id="KW-0732">Signal</keyword>
<sequence>MKLNKSHLGAGALALGAVLAFAVPAGAAVNLQSESGGTPTIKIAKTARLKANGAATVATVNVTCPANNWYSVYVEVVQTVSPTSTTHGNGSIANQPCSGLTEKVKVPVTASGAPFQAGVAYAVGRLEVNGPIGYINVNTGREIVNVDR</sequence>
<name>A0ABY5YYQ5_9ACTN</name>
<dbReference type="RefSeq" id="WP_260724226.1">
    <property type="nucleotide sequence ID" value="NZ_BAAABS010000082.1"/>
</dbReference>
<protein>
    <submittedName>
        <fullName evidence="2">Uncharacterized protein</fullName>
    </submittedName>
</protein>
<reference evidence="2" key="1">
    <citation type="submission" date="2021-04" db="EMBL/GenBank/DDBJ databases">
        <title>Biosynthetic gene clusters of Dactylosporangioum roseum.</title>
        <authorList>
            <person name="Hartkoorn R.C."/>
            <person name="Beaudoing E."/>
            <person name="Hot D."/>
            <person name="Moureu S."/>
        </authorList>
    </citation>
    <scope>NUCLEOTIDE SEQUENCE</scope>
    <source>
        <strain evidence="2">NRRL B-16295</strain>
    </source>
</reference>
<dbReference type="Proteomes" id="UP001058271">
    <property type="component" value="Chromosome"/>
</dbReference>